<feature type="compositionally biased region" description="Basic and acidic residues" evidence="2">
    <location>
        <begin position="55"/>
        <end position="71"/>
    </location>
</feature>
<accession>A0A8K0SCM3</accession>
<name>A0A8K0SCM3_9HYPO</name>
<feature type="region of interest" description="Disordered" evidence="2">
    <location>
        <begin position="703"/>
        <end position="748"/>
    </location>
</feature>
<feature type="coiled-coil region" evidence="1">
    <location>
        <begin position="390"/>
        <end position="445"/>
    </location>
</feature>
<feature type="compositionally biased region" description="Acidic residues" evidence="2">
    <location>
        <begin position="45"/>
        <end position="54"/>
    </location>
</feature>
<feature type="coiled-coil region" evidence="1">
    <location>
        <begin position="541"/>
        <end position="582"/>
    </location>
</feature>
<organism evidence="3 4">
    <name type="scientific">Fusarium tricinctum</name>
    <dbReference type="NCBI Taxonomy" id="61284"/>
    <lineage>
        <taxon>Eukaryota</taxon>
        <taxon>Fungi</taxon>
        <taxon>Dikarya</taxon>
        <taxon>Ascomycota</taxon>
        <taxon>Pezizomycotina</taxon>
        <taxon>Sordariomycetes</taxon>
        <taxon>Hypocreomycetidae</taxon>
        <taxon>Hypocreales</taxon>
        <taxon>Nectriaceae</taxon>
        <taxon>Fusarium</taxon>
        <taxon>Fusarium tricinctum species complex</taxon>
    </lineage>
</organism>
<feature type="compositionally biased region" description="Acidic residues" evidence="2">
    <location>
        <begin position="73"/>
        <end position="84"/>
    </location>
</feature>
<comment type="caution">
    <text evidence="3">The sequence shown here is derived from an EMBL/GenBank/DDBJ whole genome shotgun (WGS) entry which is preliminary data.</text>
</comment>
<feature type="region of interest" description="Disordered" evidence="2">
    <location>
        <begin position="1"/>
        <end position="101"/>
    </location>
</feature>
<feature type="compositionally biased region" description="Basic and acidic residues" evidence="2">
    <location>
        <begin position="87"/>
        <end position="101"/>
    </location>
</feature>
<evidence type="ECO:0000256" key="2">
    <source>
        <dbReference type="SAM" id="MobiDB-lite"/>
    </source>
</evidence>
<gene>
    <name evidence="3" type="ORF">BKA59DRAFT_519093</name>
</gene>
<dbReference type="EMBL" id="JAGPXF010000001">
    <property type="protein sequence ID" value="KAH7262193.1"/>
    <property type="molecule type" value="Genomic_DNA"/>
</dbReference>
<protein>
    <submittedName>
        <fullName evidence="3">Uncharacterized protein</fullName>
    </submittedName>
</protein>
<feature type="compositionally biased region" description="Basic and acidic residues" evidence="2">
    <location>
        <begin position="33"/>
        <end position="44"/>
    </location>
</feature>
<dbReference type="Proteomes" id="UP000813427">
    <property type="component" value="Unassembled WGS sequence"/>
</dbReference>
<keyword evidence="4" id="KW-1185">Reference proteome</keyword>
<feature type="region of interest" description="Disordered" evidence="2">
    <location>
        <begin position="974"/>
        <end position="1002"/>
    </location>
</feature>
<proteinExistence type="predicted"/>
<sequence>MSEDPSSKVEPDPQDEKQTSSVHEASSEGSGSESREAKTPSSEKEDNDLTGETEPETKTETEMNRPPRADESQTGEEEEEEESEPTPPEKEQEQRLTSEPTHEMYLGYRKARLEHDQQWWGEHHLEPPLNHPDRQLMWSRNDPISDEEFKDAVKGYNEHIINPETGEADPFGVHLRSSTPPMERARKQIQRLKDDGQDVPTALVKEIFHHYTLNSGTFPALMEWSRDEKTIPVELANEFVKMIDRLKLEMASQLRDVNKKLDDSNKEKDEAKKLNDKQNKFLETRDLEVARLEKELRGGEKISHTRRKSDVENQSISSQAPLLLEIRQLRNENSQAKKESSEKELDYKKDIAVLKEQLHMAEVETGILKARLDSGKYASPTVFDNGIDAKAESQAANNELSEQVEFLKSQVEVGQRCLEAAEKECETLQEECKIERQGREELKQEVEKYKYFHQEIYKQLDKHARTWARTWALTNKETADSVPNEDEEALEPALLMIREASKHWDQLKRNYETDWPPNKESMDRGKLGRDWIVLMALKISADELEANIERNFRLRDRLNQQLKENENEKVELEKAHKALVQVSSPHKEFSEYYAVPPVTSFQLPRTPVAVGGNSLEQGILSPASTKGWLDGEIKRLEQIKFNLDKAIAEKDEKMKQLERDIDDNGGPQAEVMTMQDQNSTLVKDILDKDNEIKSLKRELQACKDVEEANNKPEGSAKKEEKSPKSDKDRTEELEARLKTQQEEVETSNNLKKQLQELRERISTLESEVIINQDAVTAMERVNYTTADSLVHAVAIRPDGSNSVDRLSLMDRINYLNLLCFFRTRNYIQLALRQGANTLADIMLIDAMNWVEFCNEDFKRMDPSVSGQIIASMRILHGVRRIFTAKDQENLDKGRRHVRAGHIKLEKFEHSAAFEQFMKLAEAIIRTTQDTDGNPLYGWTLRFRAHTGLRLERRMNIEKARKVLKRDGVMKTGALRTGFHSPLSPENWRDDPDAGFESEETNV</sequence>
<feature type="compositionally biased region" description="Basic and acidic residues" evidence="2">
    <location>
        <begin position="703"/>
        <end position="741"/>
    </location>
</feature>
<dbReference type="AlphaFoldDB" id="A0A8K0SCM3"/>
<feature type="compositionally biased region" description="Low complexity" evidence="2">
    <location>
        <begin position="20"/>
        <end position="32"/>
    </location>
</feature>
<reference evidence="3" key="1">
    <citation type="journal article" date="2021" name="Nat. Commun.">
        <title>Genetic determinants of endophytism in the Arabidopsis root mycobiome.</title>
        <authorList>
            <person name="Mesny F."/>
            <person name="Miyauchi S."/>
            <person name="Thiergart T."/>
            <person name="Pickel B."/>
            <person name="Atanasova L."/>
            <person name="Karlsson M."/>
            <person name="Huettel B."/>
            <person name="Barry K.W."/>
            <person name="Haridas S."/>
            <person name="Chen C."/>
            <person name="Bauer D."/>
            <person name="Andreopoulos W."/>
            <person name="Pangilinan J."/>
            <person name="LaButti K."/>
            <person name="Riley R."/>
            <person name="Lipzen A."/>
            <person name="Clum A."/>
            <person name="Drula E."/>
            <person name="Henrissat B."/>
            <person name="Kohler A."/>
            <person name="Grigoriev I.V."/>
            <person name="Martin F.M."/>
            <person name="Hacquard S."/>
        </authorList>
    </citation>
    <scope>NUCLEOTIDE SEQUENCE</scope>
    <source>
        <strain evidence="3">MPI-SDFR-AT-0068</strain>
    </source>
</reference>
<evidence type="ECO:0000256" key="1">
    <source>
        <dbReference type="SAM" id="Coils"/>
    </source>
</evidence>
<keyword evidence="1" id="KW-0175">Coiled coil</keyword>
<evidence type="ECO:0000313" key="4">
    <source>
        <dbReference type="Proteomes" id="UP000813427"/>
    </source>
</evidence>
<feature type="compositionally biased region" description="Basic and acidic residues" evidence="2">
    <location>
        <begin position="1"/>
        <end position="18"/>
    </location>
</feature>
<dbReference type="OrthoDB" id="5091933at2759"/>
<evidence type="ECO:0000313" key="3">
    <source>
        <dbReference type="EMBL" id="KAH7262193.1"/>
    </source>
</evidence>
<feature type="compositionally biased region" description="Acidic residues" evidence="2">
    <location>
        <begin position="992"/>
        <end position="1002"/>
    </location>
</feature>